<accession>A0A8E2EUL1</accession>
<keyword evidence="10" id="KW-1185">Reference proteome</keyword>
<dbReference type="InterPro" id="IPR036322">
    <property type="entry name" value="WD40_repeat_dom_sf"/>
</dbReference>
<evidence type="ECO:0000313" key="10">
    <source>
        <dbReference type="Proteomes" id="UP000250140"/>
    </source>
</evidence>
<evidence type="ECO:0000256" key="3">
    <source>
        <dbReference type="ARBA" id="ARBA00022574"/>
    </source>
</evidence>
<dbReference type="EMBL" id="KV750415">
    <property type="protein sequence ID" value="OCL04886.1"/>
    <property type="molecule type" value="Genomic_DNA"/>
</dbReference>
<keyword evidence="3 7" id="KW-0853">WD repeat</keyword>
<evidence type="ECO:0000313" key="9">
    <source>
        <dbReference type="EMBL" id="OCL04886.1"/>
    </source>
</evidence>
<dbReference type="PANTHER" id="PTHR14344:SF3">
    <property type="entry name" value="WD REPEAT-CONTAINING PROTEIN 6"/>
    <property type="match status" value="1"/>
</dbReference>
<feature type="repeat" description="WD" evidence="7">
    <location>
        <begin position="226"/>
        <end position="270"/>
    </location>
</feature>
<organism evidence="9 10">
    <name type="scientific">Glonium stellatum</name>
    <dbReference type="NCBI Taxonomy" id="574774"/>
    <lineage>
        <taxon>Eukaryota</taxon>
        <taxon>Fungi</taxon>
        <taxon>Dikarya</taxon>
        <taxon>Ascomycota</taxon>
        <taxon>Pezizomycotina</taxon>
        <taxon>Dothideomycetes</taxon>
        <taxon>Pleosporomycetidae</taxon>
        <taxon>Gloniales</taxon>
        <taxon>Gloniaceae</taxon>
        <taxon>Glonium</taxon>
    </lineage>
</organism>
<dbReference type="SMART" id="SM00320">
    <property type="entry name" value="WD40"/>
    <property type="match status" value="8"/>
</dbReference>
<gene>
    <name evidence="9" type="ORF">AOQ84DRAFT_391230</name>
</gene>
<name>A0A8E2EUL1_9PEZI</name>
<keyword evidence="4" id="KW-0819">tRNA processing</keyword>
<feature type="repeat" description="WD" evidence="7">
    <location>
        <begin position="879"/>
        <end position="914"/>
    </location>
</feature>
<dbReference type="InterPro" id="IPR019775">
    <property type="entry name" value="WD40_repeat_CS"/>
</dbReference>
<dbReference type="AlphaFoldDB" id="A0A8E2EUL1"/>
<evidence type="ECO:0000256" key="8">
    <source>
        <dbReference type="SAM" id="MobiDB-lite"/>
    </source>
</evidence>
<dbReference type="SUPFAM" id="SSF50978">
    <property type="entry name" value="WD40 repeat-like"/>
    <property type="match status" value="2"/>
</dbReference>
<feature type="non-terminal residue" evidence="9">
    <location>
        <position position="1"/>
    </location>
</feature>
<dbReference type="PROSITE" id="PS50082">
    <property type="entry name" value="WD_REPEATS_2"/>
    <property type="match status" value="2"/>
</dbReference>
<protein>
    <submittedName>
        <fullName evidence="9">WD40 repeat-like protein</fullName>
    </submittedName>
</protein>
<evidence type="ECO:0000256" key="5">
    <source>
        <dbReference type="ARBA" id="ARBA00022737"/>
    </source>
</evidence>
<comment type="subcellular location">
    <subcellularLocation>
        <location evidence="1">Cytoplasm</location>
    </subcellularLocation>
</comment>
<comment type="similarity">
    <text evidence="6">Belongs to the WD repeat WDR6 family.</text>
</comment>
<dbReference type="GO" id="GO:0030488">
    <property type="term" value="P:tRNA methylation"/>
    <property type="evidence" value="ECO:0007669"/>
    <property type="project" value="TreeGrafter"/>
</dbReference>
<feature type="region of interest" description="Disordered" evidence="8">
    <location>
        <begin position="1094"/>
        <end position="1124"/>
    </location>
</feature>
<dbReference type="PANTHER" id="PTHR14344">
    <property type="entry name" value="WD REPEAT PROTEIN"/>
    <property type="match status" value="1"/>
</dbReference>
<dbReference type="Proteomes" id="UP000250140">
    <property type="component" value="Unassembled WGS sequence"/>
</dbReference>
<dbReference type="Pfam" id="PF00400">
    <property type="entry name" value="WD40"/>
    <property type="match status" value="2"/>
</dbReference>
<proteinExistence type="inferred from homology"/>
<keyword evidence="5" id="KW-0677">Repeat</keyword>
<dbReference type="Gene3D" id="2.130.10.10">
    <property type="entry name" value="YVTN repeat-like/Quinoprotein amine dehydrogenase"/>
    <property type="match status" value="4"/>
</dbReference>
<evidence type="ECO:0000256" key="4">
    <source>
        <dbReference type="ARBA" id="ARBA00022694"/>
    </source>
</evidence>
<dbReference type="InterPro" id="IPR001680">
    <property type="entry name" value="WD40_rpt"/>
</dbReference>
<keyword evidence="2" id="KW-0963">Cytoplasm</keyword>
<dbReference type="InterPro" id="IPR051973">
    <property type="entry name" value="tRNA_Anticodon_Mtase-Reg"/>
</dbReference>
<sequence>MSATLHHECARVPVTALAFCGQYLLAAEGPFLRIFDHDSAIVVLTKQIFDSQTIHGIAVHSKCSSAIIFVVWGGRSLRLARLRLSAASPSLEADRNHIDIWLSHVTEVADWILDFTFGPLIPQKPNTAPHHFKAAVITAHNALLELEISYHDDSQPTSFHSNGDSLKISVSELTASSRCILYSAHILWLSLDWILVAAGTAFGEILVWSWIRNEASSTSTLLHHVFTGHEGSIFGVQISEELPLSDPAGPRRLLASCSDDRSIRIWDISNLPNANMSKTRQEGADALHMRETGFGANALDIGDSNSLCLAIGWGHLSRVWTVQFFEPGRNVGHNNKSIQLISTGEDATSRLWELISNSPEAKTIKEPTYPFRLQQVQVAAYHSGKNMWSLAALDTHKGMKIATGSADSKIIAYYLSSETSNYSHTCLNEEWTLEQALHCSESDAADQRVIVEMADSGTPSNRTNNASKKADIFRSYAFAGESSFVATTNNGKILISNINSPSAGPKCENSLRWAVLGQQDELKGYSITAGMNPLGLVFIAGSIGSIYAYSRSMNIASVLYRVNGKVAGIFPQPTSSSAENPQLSLLVSLVGARVAQLLFVNYPDISQPCVTECVAIPLPQLTLGFTITSKILLDISIKFRYLILGSRNGSIAFYAIPKTQMAKYGEDLPQSSLIKVINEAHGRETVTSMLWIPSKASIPGNGSGYLLSTGRDGFCVVHYIDITTGTSELVHKTALPFGPNVEGAYICDGSLMVYGFRGKQFVLFNETTEEEILAIECGGAHRNWAFNPHQLTLTNPGGTLVWTQASNVKICSQNRASHVVLQDGGHGREIKSVAISPFLSTQNGQTQLIATGAEDTDIKIFEYVNTKSSSGSLRCVRTLRKHTTGIQHLQWSEDGCYLFSSGGCEEFYVWRIRSLPVIGVSAVCEAVCLPESEIPDLRIMSFAARKINSDQKQELAPEFMICMVYSDSTIRTYTYNHLVKFRLLFTGTYLTSCLTQCDIITPSTLLTAGTDGHIALWTLPPLPSQTSPPSTSPATTTPAQLTYATRAKLHQNAIKTLATHPISPTATLLITGSDDGALGLSLLRASVSISVPASTLASTPASTPASPSASTSTSASTAPTPDFG</sequence>
<dbReference type="OrthoDB" id="5594999at2759"/>
<reference evidence="9 10" key="1">
    <citation type="journal article" date="2016" name="Nat. Commun.">
        <title>Ectomycorrhizal ecology is imprinted in the genome of the dominant symbiotic fungus Cenococcum geophilum.</title>
        <authorList>
            <consortium name="DOE Joint Genome Institute"/>
            <person name="Peter M."/>
            <person name="Kohler A."/>
            <person name="Ohm R.A."/>
            <person name="Kuo A."/>
            <person name="Krutzmann J."/>
            <person name="Morin E."/>
            <person name="Arend M."/>
            <person name="Barry K.W."/>
            <person name="Binder M."/>
            <person name="Choi C."/>
            <person name="Clum A."/>
            <person name="Copeland A."/>
            <person name="Grisel N."/>
            <person name="Haridas S."/>
            <person name="Kipfer T."/>
            <person name="LaButti K."/>
            <person name="Lindquist E."/>
            <person name="Lipzen A."/>
            <person name="Maire R."/>
            <person name="Meier B."/>
            <person name="Mihaltcheva S."/>
            <person name="Molinier V."/>
            <person name="Murat C."/>
            <person name="Poggeler S."/>
            <person name="Quandt C.A."/>
            <person name="Sperisen C."/>
            <person name="Tritt A."/>
            <person name="Tisserant E."/>
            <person name="Crous P.W."/>
            <person name="Henrissat B."/>
            <person name="Nehls U."/>
            <person name="Egli S."/>
            <person name="Spatafora J.W."/>
            <person name="Grigoriev I.V."/>
            <person name="Martin F.M."/>
        </authorList>
    </citation>
    <scope>NUCLEOTIDE SEQUENCE [LARGE SCALE GENOMIC DNA]</scope>
    <source>
        <strain evidence="9 10">CBS 207.34</strain>
    </source>
</reference>
<dbReference type="InterPro" id="IPR015943">
    <property type="entry name" value="WD40/YVTN_repeat-like_dom_sf"/>
</dbReference>
<evidence type="ECO:0000256" key="7">
    <source>
        <dbReference type="PROSITE-ProRule" id="PRU00221"/>
    </source>
</evidence>
<dbReference type="GO" id="GO:0005737">
    <property type="term" value="C:cytoplasm"/>
    <property type="evidence" value="ECO:0007669"/>
    <property type="project" value="UniProtKB-SubCell"/>
</dbReference>
<evidence type="ECO:0000256" key="1">
    <source>
        <dbReference type="ARBA" id="ARBA00004496"/>
    </source>
</evidence>
<dbReference type="PROSITE" id="PS50294">
    <property type="entry name" value="WD_REPEATS_REGION"/>
    <property type="match status" value="1"/>
</dbReference>
<evidence type="ECO:0000256" key="6">
    <source>
        <dbReference type="ARBA" id="ARBA00038255"/>
    </source>
</evidence>
<dbReference type="PROSITE" id="PS00678">
    <property type="entry name" value="WD_REPEATS_1"/>
    <property type="match status" value="1"/>
</dbReference>
<evidence type="ECO:0000256" key="2">
    <source>
        <dbReference type="ARBA" id="ARBA00022490"/>
    </source>
</evidence>